<evidence type="ECO:0000259" key="3">
    <source>
        <dbReference type="Pfam" id="PF26109"/>
    </source>
</evidence>
<name>A0A8J6QUN3_9GAMM</name>
<gene>
    <name evidence="4" type="ORF">IC617_07490</name>
</gene>
<feature type="domain" description="WYL" evidence="1">
    <location>
        <begin position="119"/>
        <end position="185"/>
    </location>
</feature>
<feature type="domain" description="DNA-binding transcriptional repressor CapW C-terminal dimerisation" evidence="2">
    <location>
        <begin position="207"/>
        <end position="274"/>
    </location>
</feature>
<comment type="caution">
    <text evidence="4">The sequence shown here is derived from an EMBL/GenBank/DDBJ whole genome shotgun (WGS) entry which is preliminary data.</text>
</comment>
<evidence type="ECO:0000259" key="1">
    <source>
        <dbReference type="Pfam" id="PF13280"/>
    </source>
</evidence>
<dbReference type="InterPro" id="IPR026881">
    <property type="entry name" value="WYL_dom"/>
</dbReference>
<dbReference type="InterPro" id="IPR016634">
    <property type="entry name" value="CapW-like"/>
</dbReference>
<reference evidence="4" key="1">
    <citation type="submission" date="2020-09" db="EMBL/GenBank/DDBJ databases">
        <title>A novel bacterium of genus Neiella, isolated from South China Sea.</title>
        <authorList>
            <person name="Huang H."/>
            <person name="Mo K."/>
            <person name="Hu Y."/>
        </authorList>
    </citation>
    <scope>NUCLEOTIDE SEQUENCE</scope>
    <source>
        <strain evidence="4">HB171785</strain>
    </source>
</reference>
<dbReference type="Proteomes" id="UP000638014">
    <property type="component" value="Unassembled WGS sequence"/>
</dbReference>
<dbReference type="Pfam" id="PF13280">
    <property type="entry name" value="WYL"/>
    <property type="match status" value="1"/>
</dbReference>
<accession>A0A8J6QUN3</accession>
<dbReference type="InterPro" id="IPR051534">
    <property type="entry name" value="CBASS_pafABC_assoc_protein"/>
</dbReference>
<feature type="domain" description="DNA-binding transcriptional repressor CapW winged helix-turn-helix" evidence="3">
    <location>
        <begin position="9"/>
        <end position="87"/>
    </location>
</feature>
<evidence type="ECO:0000313" key="5">
    <source>
        <dbReference type="Proteomes" id="UP000638014"/>
    </source>
</evidence>
<proteinExistence type="predicted"/>
<dbReference type="InterPro" id="IPR059020">
    <property type="entry name" value="CapW_CTD"/>
</dbReference>
<evidence type="ECO:0000259" key="2">
    <source>
        <dbReference type="Pfam" id="PF26107"/>
    </source>
</evidence>
<dbReference type="InterPro" id="IPR059019">
    <property type="entry name" value="WHD_CapW"/>
</dbReference>
<dbReference type="AlphaFoldDB" id="A0A8J6QUN3"/>
<dbReference type="PROSITE" id="PS52050">
    <property type="entry name" value="WYL"/>
    <property type="match status" value="1"/>
</dbReference>
<sequence>MPEDVNYAQKQRLAYIDFKLLFAGYVTRSEIVKRFELGLAAASRDLSLYKELTPNNMAYDNAVKKYFITNSFKPLFEHDARKSLMKIAHQISDGFDAVGDVEFPVTAPTQLNVPDIFVVARLSQAVINKRPVKVTYTSLSSGTSERELVPHTIVDNGLRWHVRAYDRKSQSFRDFVLTRIGEVTVLPTEVDEVESQSYDTHWQAPLSLELVPHPHNVQHPKAIEMDYGMEDGVLNISTRVALAGYLLRRWNVDCSQTARLRSPEYQLYLQNNKALAELNELSIAPGLESPVYSTECQTDHLK</sequence>
<dbReference type="Pfam" id="PF26107">
    <property type="entry name" value="BrxR_CTD"/>
    <property type="match status" value="1"/>
</dbReference>
<evidence type="ECO:0000313" key="4">
    <source>
        <dbReference type="EMBL" id="MBD1389263.1"/>
    </source>
</evidence>
<keyword evidence="5" id="KW-1185">Reference proteome</keyword>
<protein>
    <submittedName>
        <fullName evidence="4">WYL domain-containing protein</fullName>
    </submittedName>
</protein>
<organism evidence="4 5">
    <name type="scientific">Neiella litorisoli</name>
    <dbReference type="NCBI Taxonomy" id="2771431"/>
    <lineage>
        <taxon>Bacteria</taxon>
        <taxon>Pseudomonadati</taxon>
        <taxon>Pseudomonadota</taxon>
        <taxon>Gammaproteobacteria</taxon>
        <taxon>Alteromonadales</taxon>
        <taxon>Echinimonadaceae</taxon>
        <taxon>Neiella</taxon>
    </lineage>
</organism>
<dbReference type="Pfam" id="PF26109">
    <property type="entry name" value="WHD_BrxR"/>
    <property type="match status" value="1"/>
</dbReference>
<dbReference type="PIRSF" id="PIRSF015558">
    <property type="entry name" value="Txn_reg_DeoR_prd"/>
    <property type="match status" value="1"/>
</dbReference>
<dbReference type="EMBL" id="JACXAF010000008">
    <property type="protein sequence ID" value="MBD1389263.1"/>
    <property type="molecule type" value="Genomic_DNA"/>
</dbReference>
<dbReference type="PANTHER" id="PTHR34580">
    <property type="match status" value="1"/>
</dbReference>
<dbReference type="PANTHER" id="PTHR34580:SF3">
    <property type="entry name" value="PROTEIN PAFB"/>
    <property type="match status" value="1"/>
</dbReference>